<keyword evidence="1" id="KW-1133">Transmembrane helix</keyword>
<evidence type="ECO:0000256" key="1">
    <source>
        <dbReference type="SAM" id="Phobius"/>
    </source>
</evidence>
<reference evidence="2 3" key="1">
    <citation type="submission" date="2019-06" db="EMBL/GenBank/DDBJ databases">
        <title>Whole genome shotgun sequence of Vibrio comitans NBRC 102076.</title>
        <authorList>
            <person name="Hosoyama A."/>
            <person name="Uohara A."/>
            <person name="Ohji S."/>
            <person name="Ichikawa N."/>
        </authorList>
    </citation>
    <scope>NUCLEOTIDE SEQUENCE [LARGE SCALE GENOMIC DNA]</scope>
    <source>
        <strain evidence="2 3">NBRC 102076</strain>
    </source>
</reference>
<name>A0A4Y3IMU5_9VIBR</name>
<keyword evidence="1" id="KW-0812">Transmembrane</keyword>
<accession>A0A4Y3IMU5</accession>
<keyword evidence="1" id="KW-0472">Membrane</keyword>
<dbReference type="Pfam" id="PF10941">
    <property type="entry name" value="DUF2620"/>
    <property type="match status" value="1"/>
</dbReference>
<dbReference type="OrthoDB" id="5191605at2"/>
<gene>
    <name evidence="2" type="ORF">VCO01S_17900</name>
</gene>
<sequence>MKKIAIAGLQREQVRDHIEVTVPGVFECHILSDMDAAMKVNSGEMDYFIGSCNTGAGGALAMAIALIGFNKSCTIAKPSIQAKESEVSAFIEKGYVAFGLSIEHIEHAVPLLVRQLANQ</sequence>
<dbReference type="AlphaFoldDB" id="A0A4Y3IMU5"/>
<keyword evidence="3" id="KW-1185">Reference proteome</keyword>
<dbReference type="Proteomes" id="UP000318242">
    <property type="component" value="Unassembled WGS sequence"/>
</dbReference>
<feature type="transmembrane region" description="Helical" evidence="1">
    <location>
        <begin position="47"/>
        <end position="69"/>
    </location>
</feature>
<proteinExistence type="predicted"/>
<evidence type="ECO:0000313" key="2">
    <source>
        <dbReference type="EMBL" id="GEA60597.1"/>
    </source>
</evidence>
<protein>
    <submittedName>
        <fullName evidence="2">Membrane protein</fullName>
    </submittedName>
</protein>
<dbReference type="EMBL" id="BJLH01000007">
    <property type="protein sequence ID" value="GEA60597.1"/>
    <property type="molecule type" value="Genomic_DNA"/>
</dbReference>
<dbReference type="RefSeq" id="WP_141271008.1">
    <property type="nucleotide sequence ID" value="NZ_BJLH01000007.1"/>
</dbReference>
<comment type="caution">
    <text evidence="2">The sequence shown here is derived from an EMBL/GenBank/DDBJ whole genome shotgun (WGS) entry which is preliminary data.</text>
</comment>
<organism evidence="2 3">
    <name type="scientific">Vibrio comitans NBRC 102076</name>
    <dbReference type="NCBI Taxonomy" id="1219078"/>
    <lineage>
        <taxon>Bacteria</taxon>
        <taxon>Pseudomonadati</taxon>
        <taxon>Pseudomonadota</taxon>
        <taxon>Gammaproteobacteria</taxon>
        <taxon>Vibrionales</taxon>
        <taxon>Vibrionaceae</taxon>
        <taxon>Vibrio</taxon>
    </lineage>
</organism>
<dbReference type="InterPro" id="IPR021238">
    <property type="entry name" value="DUF2620"/>
</dbReference>
<evidence type="ECO:0000313" key="3">
    <source>
        <dbReference type="Proteomes" id="UP000318242"/>
    </source>
</evidence>